<reference evidence="2 3" key="1">
    <citation type="submission" date="2023-01" db="EMBL/GenBank/DDBJ databases">
        <title>Analysis of 21 Apiospora genomes using comparative genomics revels a genus with tremendous synthesis potential of carbohydrate active enzymes and secondary metabolites.</title>
        <authorList>
            <person name="Sorensen T."/>
        </authorList>
    </citation>
    <scope>NUCLEOTIDE SEQUENCE [LARGE SCALE GENOMIC DNA]</scope>
    <source>
        <strain evidence="2 3">CBS 20057</strain>
    </source>
</reference>
<accession>A0ABR1RJW3</accession>
<keyword evidence="3" id="KW-1185">Reference proteome</keyword>
<protein>
    <submittedName>
        <fullName evidence="2">Dynamin family</fullName>
    </submittedName>
</protein>
<organism evidence="2 3">
    <name type="scientific">Apiospora marii</name>
    <dbReference type="NCBI Taxonomy" id="335849"/>
    <lineage>
        <taxon>Eukaryota</taxon>
        <taxon>Fungi</taxon>
        <taxon>Dikarya</taxon>
        <taxon>Ascomycota</taxon>
        <taxon>Pezizomycotina</taxon>
        <taxon>Sordariomycetes</taxon>
        <taxon>Xylariomycetidae</taxon>
        <taxon>Amphisphaeriales</taxon>
        <taxon>Apiosporaceae</taxon>
        <taxon>Apiospora</taxon>
    </lineage>
</organism>
<evidence type="ECO:0000313" key="3">
    <source>
        <dbReference type="Proteomes" id="UP001396898"/>
    </source>
</evidence>
<dbReference type="EMBL" id="JAQQWI010000013">
    <property type="protein sequence ID" value="KAK8013575.1"/>
    <property type="molecule type" value="Genomic_DNA"/>
</dbReference>
<evidence type="ECO:0000313" key="2">
    <source>
        <dbReference type="EMBL" id="KAK8013575.1"/>
    </source>
</evidence>
<name>A0ABR1RJW3_9PEZI</name>
<dbReference type="PANTHER" id="PTHR39697">
    <property type="entry name" value="RICIN B LECTIN DOMAIN-CONTAINING PROTEIN-RELATED"/>
    <property type="match status" value="1"/>
</dbReference>
<gene>
    <name evidence="2" type="ORF">PG991_009168</name>
</gene>
<sequence>MAIPEQQYEPSEWSITTDDPILTPEPSEVGGPCHESDWRKAWDETNPWPGNAYMIIEKDTGRALTLRNGELLLAELGSGSQKVAQTMHNTWLCCEHNNYWGFQNKATGRYLGHDGGSSMRVDAVRIQAWEMFVARPVPGGGYQLLMPHYWHTLQVIALYNGGKHLTRRMHGGIVWEVRRV</sequence>
<comment type="caution">
    <text evidence="2">The sequence shown here is derived from an EMBL/GenBank/DDBJ whole genome shotgun (WGS) entry which is preliminary data.</text>
</comment>
<dbReference type="Proteomes" id="UP001396898">
    <property type="component" value="Unassembled WGS sequence"/>
</dbReference>
<evidence type="ECO:0000256" key="1">
    <source>
        <dbReference type="SAM" id="MobiDB-lite"/>
    </source>
</evidence>
<dbReference type="PANTHER" id="PTHR39697:SF1">
    <property type="entry name" value="RICIN B LECTIN DOMAIN-CONTAINING PROTEIN"/>
    <property type="match status" value="1"/>
</dbReference>
<feature type="region of interest" description="Disordered" evidence="1">
    <location>
        <begin position="1"/>
        <end position="20"/>
    </location>
</feature>
<proteinExistence type="predicted"/>